<feature type="transmembrane region" description="Helical" evidence="1">
    <location>
        <begin position="163"/>
        <end position="189"/>
    </location>
</feature>
<dbReference type="SUPFAM" id="SSF55073">
    <property type="entry name" value="Nucleotide cyclase"/>
    <property type="match status" value="1"/>
</dbReference>
<feature type="domain" description="GGDEF" evidence="3">
    <location>
        <begin position="464"/>
        <end position="593"/>
    </location>
</feature>
<keyword evidence="1" id="KW-1133">Transmembrane helix</keyword>
<dbReference type="PROSITE" id="PS50887">
    <property type="entry name" value="GGDEF"/>
    <property type="match status" value="1"/>
</dbReference>
<keyword evidence="5" id="KW-1185">Reference proteome</keyword>
<reference evidence="4 5" key="1">
    <citation type="submission" date="2024-07" db="EMBL/GenBank/DDBJ databases">
        <title>Uliginosibacterium flavum JJ3220;KACC:17644.</title>
        <authorList>
            <person name="Kim M.K."/>
        </authorList>
    </citation>
    <scope>NUCLEOTIDE SEQUENCE [LARGE SCALE GENOMIC DNA]</scope>
    <source>
        <strain evidence="4 5">KACC:17644</strain>
    </source>
</reference>
<dbReference type="SMART" id="SM00267">
    <property type="entry name" value="GGDEF"/>
    <property type="match status" value="1"/>
</dbReference>
<dbReference type="InterPro" id="IPR052155">
    <property type="entry name" value="Biofilm_reg_signaling"/>
</dbReference>
<evidence type="ECO:0000259" key="2">
    <source>
        <dbReference type="PROSITE" id="PS50883"/>
    </source>
</evidence>
<dbReference type="InterPro" id="IPR035919">
    <property type="entry name" value="EAL_sf"/>
</dbReference>
<dbReference type="InterPro" id="IPR001633">
    <property type="entry name" value="EAL_dom"/>
</dbReference>
<dbReference type="PANTHER" id="PTHR44757">
    <property type="entry name" value="DIGUANYLATE CYCLASE DGCP"/>
    <property type="match status" value="1"/>
</dbReference>
<evidence type="ECO:0000313" key="4">
    <source>
        <dbReference type="EMBL" id="MET7013416.1"/>
    </source>
</evidence>
<dbReference type="Pfam" id="PF00990">
    <property type="entry name" value="GGDEF"/>
    <property type="match status" value="1"/>
</dbReference>
<feature type="transmembrane region" description="Helical" evidence="1">
    <location>
        <begin position="234"/>
        <end position="253"/>
    </location>
</feature>
<sequence length="853" mass="92211">MAAFVVLGLGGMVAWTGMRTDVDAMNQRSVPALMAVSDLNASFKGVRSLLLAMAIEKDPGVRALLNEQVGAHVGRLSAAVSGLRGLGLASASLDEVSGAFFNAVRETAIVARNGERDAAAALLYSSVIPAEQNMAAYVDGVRRDLLAQQKALDKSLSYGGMTLFAYCLIGIAMGLALRHILLPSVAALMPAHEDELVSREIALMMHTYTGSVIMASLVTSVALVAVFLGHPDRLALYCWWAVSLGVLATRLAGYLRWFRMRDTDFSGIAAIRNFGAGSVASALTWAVFPFLFFAEATQVQRMAMAFIYAAMAGGGSAVLAPARKVSLVYLCLMLLPQVGFFAWAGTRIDLTVAVMCAGMLGLLVYSSSSSRRITLSALQLSRENKRMVEESVTRQLELENLNTRLEDRVHERTIMLELEVDAREEYALQLKELALRDPLTGLLNRRALAEQMDEVLACAAGVGMGVQVLFIDLDRFKEVNDVQGHFVGDQVLIEVAARLRAALPEPALVARWGGDEFVAVVPAVAGRNLVPAVHACLAEPIRVRGNEIRIDASIGISLSPEHGRDVDVLVRQADVAMYQAKLKGRSGSQTYDAAMGEQLRRLHELGQALREALENDALSVVFQPIVPQHASLTSKMEALLRWQHPVRGAVSPREFIAIAEDAGLIGKLGRWVLVRSCYEALSWGNDNVVSVNVSALQVMSGELLDDVIAALRESGLPAERLELELTESVFIHDIDAIARVLDTLREIGVRIAIDDFGTGYSSLSYLNRLPIDTLKIDRSFVLAAEGDGDQMLRAILGMARGFGCKVVAEGVENPAQLAMLRSLSIDYIQGNCISAPLLPDAARVWNDCQASLA</sequence>
<dbReference type="PROSITE" id="PS50883">
    <property type="entry name" value="EAL"/>
    <property type="match status" value="1"/>
</dbReference>
<dbReference type="RefSeq" id="WP_354599876.1">
    <property type="nucleotide sequence ID" value="NZ_JBEWZI010000003.1"/>
</dbReference>
<dbReference type="InterPro" id="IPR029787">
    <property type="entry name" value="Nucleotide_cyclase"/>
</dbReference>
<dbReference type="Proteomes" id="UP001549691">
    <property type="component" value="Unassembled WGS sequence"/>
</dbReference>
<organism evidence="4 5">
    <name type="scientific">Uliginosibacterium flavum</name>
    <dbReference type="NCBI Taxonomy" id="1396831"/>
    <lineage>
        <taxon>Bacteria</taxon>
        <taxon>Pseudomonadati</taxon>
        <taxon>Pseudomonadota</taxon>
        <taxon>Betaproteobacteria</taxon>
        <taxon>Rhodocyclales</taxon>
        <taxon>Zoogloeaceae</taxon>
        <taxon>Uliginosibacterium</taxon>
    </lineage>
</organism>
<dbReference type="Pfam" id="PF00563">
    <property type="entry name" value="EAL"/>
    <property type="match status" value="1"/>
</dbReference>
<dbReference type="SMART" id="SM00052">
    <property type="entry name" value="EAL"/>
    <property type="match status" value="1"/>
</dbReference>
<feature type="domain" description="EAL" evidence="2">
    <location>
        <begin position="602"/>
        <end position="850"/>
    </location>
</feature>
<feature type="transmembrane region" description="Helical" evidence="1">
    <location>
        <begin position="299"/>
        <end position="320"/>
    </location>
</feature>
<evidence type="ECO:0000259" key="3">
    <source>
        <dbReference type="PROSITE" id="PS50887"/>
    </source>
</evidence>
<feature type="transmembrane region" description="Helical" evidence="1">
    <location>
        <begin position="327"/>
        <end position="344"/>
    </location>
</feature>
<comment type="caution">
    <text evidence="4">The sequence shown here is derived from an EMBL/GenBank/DDBJ whole genome shotgun (WGS) entry which is preliminary data.</text>
</comment>
<evidence type="ECO:0000256" key="1">
    <source>
        <dbReference type="SAM" id="Phobius"/>
    </source>
</evidence>
<dbReference type="NCBIfam" id="TIGR00254">
    <property type="entry name" value="GGDEF"/>
    <property type="match status" value="1"/>
</dbReference>
<dbReference type="CDD" id="cd01948">
    <property type="entry name" value="EAL"/>
    <property type="match status" value="1"/>
</dbReference>
<feature type="transmembrane region" description="Helical" evidence="1">
    <location>
        <begin position="274"/>
        <end position="293"/>
    </location>
</feature>
<dbReference type="EMBL" id="JBEWZI010000003">
    <property type="protein sequence ID" value="MET7013416.1"/>
    <property type="molecule type" value="Genomic_DNA"/>
</dbReference>
<keyword evidence="1" id="KW-0812">Transmembrane</keyword>
<dbReference type="InterPro" id="IPR000160">
    <property type="entry name" value="GGDEF_dom"/>
</dbReference>
<dbReference type="PANTHER" id="PTHR44757:SF2">
    <property type="entry name" value="BIOFILM ARCHITECTURE MAINTENANCE PROTEIN MBAA"/>
    <property type="match status" value="1"/>
</dbReference>
<gene>
    <name evidence="4" type="ORF">ABXR19_04390</name>
</gene>
<feature type="transmembrane region" description="Helical" evidence="1">
    <location>
        <begin position="201"/>
        <end position="228"/>
    </location>
</feature>
<protein>
    <submittedName>
        <fullName evidence="4">EAL domain-containing protein</fullName>
    </submittedName>
</protein>
<dbReference type="InterPro" id="IPR043128">
    <property type="entry name" value="Rev_trsase/Diguanyl_cyclase"/>
</dbReference>
<dbReference type="Gene3D" id="3.20.20.450">
    <property type="entry name" value="EAL domain"/>
    <property type="match status" value="1"/>
</dbReference>
<accession>A0ABV2THL2</accession>
<proteinExistence type="predicted"/>
<name>A0ABV2THL2_9RHOO</name>
<keyword evidence="1" id="KW-0472">Membrane</keyword>
<evidence type="ECO:0000313" key="5">
    <source>
        <dbReference type="Proteomes" id="UP001549691"/>
    </source>
</evidence>
<dbReference type="SUPFAM" id="SSF141868">
    <property type="entry name" value="EAL domain-like"/>
    <property type="match status" value="1"/>
</dbReference>
<dbReference type="Gene3D" id="3.30.70.270">
    <property type="match status" value="1"/>
</dbReference>
<dbReference type="CDD" id="cd01949">
    <property type="entry name" value="GGDEF"/>
    <property type="match status" value="1"/>
</dbReference>